<evidence type="ECO:0000313" key="2">
    <source>
        <dbReference type="EMBL" id="CDW25566.1"/>
    </source>
</evidence>
<evidence type="ECO:0000256" key="1">
    <source>
        <dbReference type="SAM" id="Phobius"/>
    </source>
</evidence>
<keyword evidence="1" id="KW-0472">Membrane</keyword>
<name>A0A0K2TJ69_LEPSM</name>
<dbReference type="AlphaFoldDB" id="A0A0K2TJ69"/>
<organism evidence="2">
    <name type="scientific">Lepeophtheirus salmonis</name>
    <name type="common">Salmon louse</name>
    <name type="synonym">Caligus salmonis</name>
    <dbReference type="NCBI Taxonomy" id="72036"/>
    <lineage>
        <taxon>Eukaryota</taxon>
        <taxon>Metazoa</taxon>
        <taxon>Ecdysozoa</taxon>
        <taxon>Arthropoda</taxon>
        <taxon>Crustacea</taxon>
        <taxon>Multicrustacea</taxon>
        <taxon>Hexanauplia</taxon>
        <taxon>Copepoda</taxon>
        <taxon>Siphonostomatoida</taxon>
        <taxon>Caligidae</taxon>
        <taxon>Lepeophtheirus</taxon>
    </lineage>
</organism>
<feature type="transmembrane region" description="Helical" evidence="1">
    <location>
        <begin position="61"/>
        <end position="81"/>
    </location>
</feature>
<sequence>FNMPLLLTDKTLWFLFKPRCRSSALSFFFLPFILLYYEAILHFVTTLRVDQAMVSLRGKTYCIYLHGFNHGVMGLWGIYIGCFTWHSSSPIPLIYLLVDIIDLIRPLIVLYMSKHFFCRHFRMVIIYFPSSFCNYPI</sequence>
<dbReference type="EMBL" id="HACA01008205">
    <property type="protein sequence ID" value="CDW25566.1"/>
    <property type="molecule type" value="Transcribed_RNA"/>
</dbReference>
<protein>
    <submittedName>
        <fullName evidence="2">Uncharacterized protein</fullName>
    </submittedName>
</protein>
<feature type="transmembrane region" description="Helical" evidence="1">
    <location>
        <begin position="93"/>
        <end position="113"/>
    </location>
</feature>
<proteinExistence type="predicted"/>
<keyword evidence="1" id="KW-0812">Transmembrane</keyword>
<keyword evidence="1" id="KW-1133">Transmembrane helix</keyword>
<accession>A0A0K2TJ69</accession>
<feature type="non-terminal residue" evidence="2">
    <location>
        <position position="1"/>
    </location>
</feature>
<reference evidence="2" key="1">
    <citation type="submission" date="2014-05" db="EMBL/GenBank/DDBJ databases">
        <authorList>
            <person name="Chronopoulou M."/>
        </authorList>
    </citation>
    <scope>NUCLEOTIDE SEQUENCE</scope>
    <source>
        <tissue evidence="2">Whole organism</tissue>
    </source>
</reference>
<feature type="transmembrane region" description="Helical" evidence="1">
    <location>
        <begin position="24"/>
        <end position="49"/>
    </location>
</feature>